<dbReference type="AlphaFoldDB" id="A0A4R7EX87"/>
<dbReference type="EMBL" id="SOAG01000029">
    <property type="protein sequence ID" value="TDS52992.1"/>
    <property type="molecule type" value="Genomic_DNA"/>
</dbReference>
<proteinExistence type="predicted"/>
<sequence>MEQFYNEILNKLETAINSLEIDTVNKETN</sequence>
<organism evidence="1 2">
    <name type="scientific">Myroides indicus</name>
    <dbReference type="NCBI Taxonomy" id="1323422"/>
    <lineage>
        <taxon>Bacteria</taxon>
        <taxon>Pseudomonadati</taxon>
        <taxon>Bacteroidota</taxon>
        <taxon>Flavobacteriia</taxon>
        <taxon>Flavobacteriales</taxon>
        <taxon>Flavobacteriaceae</taxon>
        <taxon>Myroides</taxon>
    </lineage>
</organism>
<keyword evidence="2" id="KW-1185">Reference proteome</keyword>
<evidence type="ECO:0000313" key="1">
    <source>
        <dbReference type="EMBL" id="TDS52992.1"/>
    </source>
</evidence>
<gene>
    <name evidence="1" type="ORF">C8P70_12925</name>
</gene>
<name>A0A4R7EX87_9FLAO</name>
<reference evidence="1 2" key="1">
    <citation type="submission" date="2019-03" db="EMBL/GenBank/DDBJ databases">
        <title>Genomic Encyclopedia of Archaeal and Bacterial Type Strains, Phase II (KMG-II): from individual species to whole genera.</title>
        <authorList>
            <person name="Goeker M."/>
        </authorList>
    </citation>
    <scope>NUCLEOTIDE SEQUENCE [LARGE SCALE GENOMIC DNA]</scope>
    <source>
        <strain evidence="1 2">DSM 28213</strain>
    </source>
</reference>
<accession>A0A4R7EX87</accession>
<dbReference type="Proteomes" id="UP000295215">
    <property type="component" value="Unassembled WGS sequence"/>
</dbReference>
<comment type="caution">
    <text evidence="1">The sequence shown here is derived from an EMBL/GenBank/DDBJ whole genome shotgun (WGS) entry which is preliminary data.</text>
</comment>
<evidence type="ECO:0000313" key="2">
    <source>
        <dbReference type="Proteomes" id="UP000295215"/>
    </source>
</evidence>
<protein>
    <submittedName>
        <fullName evidence="1">Uncharacterized protein</fullName>
    </submittedName>
</protein>